<evidence type="ECO:0000259" key="1">
    <source>
        <dbReference type="Pfam" id="PF12146"/>
    </source>
</evidence>
<reference evidence="2 3" key="1">
    <citation type="submission" date="2020-08" db="EMBL/GenBank/DDBJ databases">
        <title>Genomic Encyclopedia of Type Strains, Phase IV (KMG-IV): sequencing the most valuable type-strain genomes for metagenomic binning, comparative biology and taxonomic classification.</title>
        <authorList>
            <person name="Goeker M."/>
        </authorList>
    </citation>
    <scope>NUCLEOTIDE SEQUENCE [LARGE SCALE GENOMIC DNA]</scope>
    <source>
        <strain evidence="2 3">DSM 28760</strain>
    </source>
</reference>
<dbReference type="Pfam" id="PF12146">
    <property type="entry name" value="Hydrolase_4"/>
    <property type="match status" value="1"/>
</dbReference>
<name>A0A7W5Z3T8_9HYPH</name>
<feature type="domain" description="Serine aminopeptidase S33" evidence="1">
    <location>
        <begin position="44"/>
        <end position="308"/>
    </location>
</feature>
<proteinExistence type="predicted"/>
<sequence>MSEYDLDLVATPDNPIPAGATLHEVKTRDRLRLRAASWSPLAGEAQGVVTLLQGRGEFIEKYFETIADLRARGFHVVAFDWRGQGGSRPLKRHGAAGRRMRRVPVRDFAAYQRDLDAVMEQVVAPLGGPNFALCHSMGGTVALLRAEAGQRPRQDFTRIVAVSPMIALSRHTAPAFTGPLAGLFAAIGLGRLVVPHYRAAVRARRAAGDNAISHDPARLQRLRAVIERAPWIVSGGPTFGWLAAAYRAMGRLASPGFALRVATPTLIIAAGDDKVVSTPAIERFGSRLKTGNALVLPHARHEILIESDDYREVFWAAFDAFIPGKGLIGSEPPASVQAPSSASAAS</sequence>
<keyword evidence="3" id="KW-1185">Reference proteome</keyword>
<dbReference type="PANTHER" id="PTHR11614">
    <property type="entry name" value="PHOSPHOLIPASE-RELATED"/>
    <property type="match status" value="1"/>
</dbReference>
<dbReference type="EMBL" id="JACICC010000002">
    <property type="protein sequence ID" value="MBB3809086.1"/>
    <property type="molecule type" value="Genomic_DNA"/>
</dbReference>
<dbReference type="Gene3D" id="3.40.50.1820">
    <property type="entry name" value="alpha/beta hydrolase"/>
    <property type="match status" value="1"/>
</dbReference>
<evidence type="ECO:0000313" key="2">
    <source>
        <dbReference type="EMBL" id="MBB3809086.1"/>
    </source>
</evidence>
<dbReference type="Proteomes" id="UP000537592">
    <property type="component" value="Unassembled WGS sequence"/>
</dbReference>
<dbReference type="SUPFAM" id="SSF53474">
    <property type="entry name" value="alpha/beta-Hydrolases"/>
    <property type="match status" value="1"/>
</dbReference>
<accession>A0A7W5Z3T8</accession>
<evidence type="ECO:0000313" key="3">
    <source>
        <dbReference type="Proteomes" id="UP000537592"/>
    </source>
</evidence>
<dbReference type="GO" id="GO:0004622">
    <property type="term" value="F:phosphatidylcholine lysophospholipase activity"/>
    <property type="evidence" value="ECO:0007669"/>
    <property type="project" value="UniProtKB-EC"/>
</dbReference>
<dbReference type="AlphaFoldDB" id="A0A7W5Z3T8"/>
<protein>
    <submittedName>
        <fullName evidence="2">Lysophospholipase</fullName>
        <ecNumber evidence="2">3.1.1.5</ecNumber>
    </submittedName>
</protein>
<dbReference type="InterPro" id="IPR022742">
    <property type="entry name" value="Hydrolase_4"/>
</dbReference>
<keyword evidence="2" id="KW-0378">Hydrolase</keyword>
<dbReference type="InterPro" id="IPR051044">
    <property type="entry name" value="MAG_DAG_Lipase"/>
</dbReference>
<organism evidence="2 3">
    <name type="scientific">Pseudochelatococcus contaminans</name>
    <dbReference type="NCBI Taxonomy" id="1538103"/>
    <lineage>
        <taxon>Bacteria</taxon>
        <taxon>Pseudomonadati</taxon>
        <taxon>Pseudomonadota</taxon>
        <taxon>Alphaproteobacteria</taxon>
        <taxon>Hyphomicrobiales</taxon>
        <taxon>Chelatococcaceae</taxon>
        <taxon>Pseudochelatococcus</taxon>
    </lineage>
</organism>
<dbReference type="EC" id="3.1.1.5" evidence="2"/>
<comment type="caution">
    <text evidence="2">The sequence shown here is derived from an EMBL/GenBank/DDBJ whole genome shotgun (WGS) entry which is preliminary data.</text>
</comment>
<gene>
    <name evidence="2" type="ORF">FHS81_001156</name>
</gene>
<dbReference type="InterPro" id="IPR029058">
    <property type="entry name" value="AB_hydrolase_fold"/>
</dbReference>
<dbReference type="RefSeq" id="WP_183751073.1">
    <property type="nucleotide sequence ID" value="NZ_JACICC010000002.1"/>
</dbReference>